<dbReference type="AlphaFoldDB" id="A0AAJ5RR54"/>
<gene>
    <name evidence="1" type="ORF">OU989_07130</name>
</gene>
<accession>A0AAJ5RR54</accession>
<dbReference type="CDD" id="cd07040">
    <property type="entry name" value="HP"/>
    <property type="match status" value="1"/>
</dbReference>
<dbReference type="Proteomes" id="UP001219585">
    <property type="component" value="Chromosome"/>
</dbReference>
<evidence type="ECO:0000313" key="1">
    <source>
        <dbReference type="EMBL" id="WDV08249.1"/>
    </source>
</evidence>
<reference evidence="1" key="1">
    <citation type="submission" date="2022-11" db="EMBL/GenBank/DDBJ databases">
        <title>Lysinibacillus irui.</title>
        <authorList>
            <person name="Akintayo S.O."/>
        </authorList>
    </citation>
    <scope>NUCLEOTIDE SEQUENCE</scope>
    <source>
        <strain evidence="1">IRB4-01</strain>
    </source>
</reference>
<name>A0AAJ5RR54_9BACI</name>
<protein>
    <submittedName>
        <fullName evidence="1">Histidine phosphatase family protein</fullName>
    </submittedName>
</protein>
<dbReference type="InterPro" id="IPR029033">
    <property type="entry name" value="His_PPase_superfam"/>
</dbReference>
<proteinExistence type="predicted"/>
<organism evidence="1 2">
    <name type="scientific">Lysinibacillus irui</name>
    <dbReference type="NCBI Taxonomy" id="2998077"/>
    <lineage>
        <taxon>Bacteria</taxon>
        <taxon>Bacillati</taxon>
        <taxon>Bacillota</taxon>
        <taxon>Bacilli</taxon>
        <taxon>Bacillales</taxon>
        <taxon>Bacillaceae</taxon>
        <taxon>Lysinibacillus</taxon>
    </lineage>
</organism>
<dbReference type="KEGG" id="liu:OU989_07130"/>
<dbReference type="Gene3D" id="3.40.50.1240">
    <property type="entry name" value="Phosphoglycerate mutase-like"/>
    <property type="match status" value="1"/>
</dbReference>
<sequence length="182" mass="20136">MEKSLLALMKKGGLILYGRHGAATVGVDQPYGTFHSCQNQRNLSEQGRREAVYFGQMLRYWQIPILSPIATSPFCRTIETARLAFPNYDVQIVPFLYDIYKLGGDLPSSEQTRILIALSSMLEIIPPQGMNSVIIGHSFPRDVGLGILPDMGTVVIRPKGPGQGYDIVKKLTLEDLAKIDSI</sequence>
<dbReference type="EMBL" id="CP113527">
    <property type="protein sequence ID" value="WDV08249.1"/>
    <property type="molecule type" value="Genomic_DNA"/>
</dbReference>
<dbReference type="RefSeq" id="WP_274796424.1">
    <property type="nucleotide sequence ID" value="NZ_CP113527.1"/>
</dbReference>
<dbReference type="SUPFAM" id="SSF53254">
    <property type="entry name" value="Phosphoglycerate mutase-like"/>
    <property type="match status" value="1"/>
</dbReference>
<evidence type="ECO:0000313" key="2">
    <source>
        <dbReference type="Proteomes" id="UP001219585"/>
    </source>
</evidence>